<gene>
    <name evidence="10" type="ORF">AURANDRAFT_20871</name>
</gene>
<dbReference type="GO" id="GO:0012505">
    <property type="term" value="C:endomembrane system"/>
    <property type="evidence" value="ECO:0007669"/>
    <property type="project" value="UniProtKB-SubCell"/>
</dbReference>
<dbReference type="GeneID" id="20219365"/>
<evidence type="ECO:0000256" key="2">
    <source>
        <dbReference type="ARBA" id="ARBA00022448"/>
    </source>
</evidence>
<keyword evidence="2" id="KW-0813">Transport</keyword>
<evidence type="ECO:0000313" key="10">
    <source>
        <dbReference type="EMBL" id="EGB11350.1"/>
    </source>
</evidence>
<keyword evidence="6 8" id="KW-0472">Membrane</keyword>
<organism evidence="11">
    <name type="scientific">Aureococcus anophagefferens</name>
    <name type="common">Harmful bloom alga</name>
    <dbReference type="NCBI Taxonomy" id="44056"/>
    <lineage>
        <taxon>Eukaryota</taxon>
        <taxon>Sar</taxon>
        <taxon>Stramenopiles</taxon>
        <taxon>Ochrophyta</taxon>
        <taxon>Pelagophyceae</taxon>
        <taxon>Pelagomonadales</taxon>
        <taxon>Pelagomonadaceae</taxon>
        <taxon>Aureococcus</taxon>
    </lineage>
</organism>
<evidence type="ECO:0000256" key="7">
    <source>
        <dbReference type="SAM" id="MobiDB-lite"/>
    </source>
</evidence>
<dbReference type="InterPro" id="IPR044849">
    <property type="entry name" value="CASTOR/POLLUX/SYM8-like"/>
</dbReference>
<feature type="transmembrane region" description="Helical" evidence="8">
    <location>
        <begin position="20"/>
        <end position="40"/>
    </location>
</feature>
<dbReference type="OrthoDB" id="414047at2759"/>
<feature type="transmembrane region" description="Helical" evidence="8">
    <location>
        <begin position="73"/>
        <end position="94"/>
    </location>
</feature>
<sequence>MAQLGYVFDQWFSHRLTQFLAMIFLALLITAAGGLGLWLVGDAKDVQQGTWNAWTYMADPGSHAGVRGTGPQVVAITVTILGVLLMAAILGFIVEAIQAKMEELKSGLSRVVESGHTLILGWTHETVMVIEEICIANESEGGGIIVVLADMHKQEMEMDMAMQLGGHVQARKRLRGTKVVLRSGSPMLVPDLAKVSATEARATLILAEPGLADLADAHTLRCTLALLSLPNLSGHVVAEMRDLDNEPLVRLVGGELIETLTSHDILGRLMLMSAREPGLASVYATVLGFVGDEFYAAHWPELVGVAWREVAFRFRTAIPIGIRTLDDQLILNPPGDRVLEEGDEIVVLAEDNDTYAPGERVVVETGPPPVQDVPPKQKEMILCCGWRRDIRDILLQLDKQVARGSELHMMSDTIPLEDRNRYLKDSGLDVDKDMHNLKIVHFMGNTAMRRCLESLPIAEYDSCMILADQSFEAQMMQSDSHVIASLLQLREIQKEARATRRSIMNDLKLRQQTGGGGMSKSKRALTQRLQLAMPTICEVLDPRTPRNMTVAHTSDFCQSNKLIAQILAMCTEDRSIQVLLNELLGPGGVSFSMQPASRYAHPSEHLNFYELAARVQSYGETLCGYQTRWEKKAHTIINPQDKGEKKLGWEAYDLIVLQGTASAMSADPALAAARRASPRSPRGQRGYASSAKMTRGTRSGRHDTIVASRGGTRRASMTGHKKRKEVSSAKLAASRRSLIASHDDGPLAEPGSPKIAPE</sequence>
<dbReference type="InParanoid" id="F0XZI4"/>
<evidence type="ECO:0000256" key="8">
    <source>
        <dbReference type="SAM" id="Phobius"/>
    </source>
</evidence>
<keyword evidence="3 8" id="KW-0812">Transmembrane</keyword>
<dbReference type="PANTHER" id="PTHR31563:SF10">
    <property type="entry name" value="ION CHANNEL POLLUX-RELATED"/>
    <property type="match status" value="1"/>
</dbReference>
<keyword evidence="5" id="KW-0406">Ion transport</keyword>
<dbReference type="OMA" id="ACPPVSI"/>
<feature type="compositionally biased region" description="Low complexity" evidence="7">
    <location>
        <begin position="728"/>
        <end position="740"/>
    </location>
</feature>
<dbReference type="Proteomes" id="UP000002729">
    <property type="component" value="Unassembled WGS sequence"/>
</dbReference>
<evidence type="ECO:0000256" key="5">
    <source>
        <dbReference type="ARBA" id="ARBA00023065"/>
    </source>
</evidence>
<dbReference type="KEGG" id="aaf:AURANDRAFT_20871"/>
<dbReference type="PANTHER" id="PTHR31563">
    <property type="entry name" value="ION CHANNEL POLLUX-RELATED"/>
    <property type="match status" value="1"/>
</dbReference>
<keyword evidence="11" id="KW-1185">Reference proteome</keyword>
<comment type="subcellular location">
    <subcellularLocation>
        <location evidence="1">Endomembrane system</location>
        <topology evidence="1">Multi-pass membrane protein</topology>
    </subcellularLocation>
</comment>
<dbReference type="InterPro" id="IPR036721">
    <property type="entry name" value="RCK_C_sf"/>
</dbReference>
<dbReference type="RefSeq" id="XP_009033727.1">
    <property type="nucleotide sequence ID" value="XM_009035479.1"/>
</dbReference>
<dbReference type="eggNOG" id="ENOG502QU6W">
    <property type="taxonomic scope" value="Eukaryota"/>
</dbReference>
<dbReference type="GO" id="GO:0006813">
    <property type="term" value="P:potassium ion transport"/>
    <property type="evidence" value="ECO:0007669"/>
    <property type="project" value="InterPro"/>
</dbReference>
<keyword evidence="4 8" id="KW-1133">Transmembrane helix</keyword>
<evidence type="ECO:0000259" key="9">
    <source>
        <dbReference type="Pfam" id="PF06241"/>
    </source>
</evidence>
<name>F0XZI4_AURAN</name>
<feature type="region of interest" description="Disordered" evidence="7">
    <location>
        <begin position="670"/>
        <end position="758"/>
    </location>
</feature>
<dbReference type="AlphaFoldDB" id="F0XZI4"/>
<proteinExistence type="predicted"/>
<evidence type="ECO:0000256" key="6">
    <source>
        <dbReference type="ARBA" id="ARBA00023136"/>
    </source>
</evidence>
<dbReference type="SUPFAM" id="SSF116726">
    <property type="entry name" value="TrkA C-terminal domain-like"/>
    <property type="match status" value="1"/>
</dbReference>
<feature type="compositionally biased region" description="Low complexity" evidence="7">
    <location>
        <begin position="670"/>
        <end position="681"/>
    </location>
</feature>
<dbReference type="Pfam" id="PF06241">
    <property type="entry name" value="Castor_Poll_mid"/>
    <property type="match status" value="1"/>
</dbReference>
<feature type="domain" description="CASTOR/POLLUX/SYM8 ion channel conserved" evidence="9">
    <location>
        <begin position="263"/>
        <end position="360"/>
    </location>
</feature>
<dbReference type="EMBL" id="GL833122">
    <property type="protein sequence ID" value="EGB11350.1"/>
    <property type="molecule type" value="Genomic_DNA"/>
</dbReference>
<dbReference type="InterPro" id="IPR010420">
    <property type="entry name" value="CASTOR/POLLUX/SYM8_dom"/>
</dbReference>
<evidence type="ECO:0000313" key="11">
    <source>
        <dbReference type="Proteomes" id="UP000002729"/>
    </source>
</evidence>
<evidence type="ECO:0000256" key="3">
    <source>
        <dbReference type="ARBA" id="ARBA00022692"/>
    </source>
</evidence>
<evidence type="ECO:0000256" key="1">
    <source>
        <dbReference type="ARBA" id="ARBA00004127"/>
    </source>
</evidence>
<protein>
    <recommendedName>
        <fullName evidence="9">CASTOR/POLLUX/SYM8 ion channel conserved domain-containing protein</fullName>
    </recommendedName>
</protein>
<reference evidence="10 11" key="1">
    <citation type="journal article" date="2011" name="Proc. Natl. Acad. Sci. U.S.A.">
        <title>Niche of harmful alga Aureococcus anophagefferens revealed through ecogenomics.</title>
        <authorList>
            <person name="Gobler C.J."/>
            <person name="Berry D.L."/>
            <person name="Dyhrman S.T."/>
            <person name="Wilhelm S.W."/>
            <person name="Salamov A."/>
            <person name="Lobanov A.V."/>
            <person name="Zhang Y."/>
            <person name="Collier J.L."/>
            <person name="Wurch L.L."/>
            <person name="Kustka A.B."/>
            <person name="Dill B.D."/>
            <person name="Shah M."/>
            <person name="VerBerkmoes N.C."/>
            <person name="Kuo A."/>
            <person name="Terry A."/>
            <person name="Pangilinan J."/>
            <person name="Lindquist E.A."/>
            <person name="Lucas S."/>
            <person name="Paulsen I.T."/>
            <person name="Hattenrath-Lehmann T.K."/>
            <person name="Talmage S.C."/>
            <person name="Walker E.A."/>
            <person name="Koch F."/>
            <person name="Burson A.M."/>
            <person name="Marcoval M.A."/>
            <person name="Tang Y.Z."/>
            <person name="Lecleir G.R."/>
            <person name="Coyne K.J."/>
            <person name="Berg G.M."/>
            <person name="Bertrand E.M."/>
            <person name="Saito M.A."/>
            <person name="Gladyshev V.N."/>
            <person name="Grigoriev I.V."/>
        </authorList>
    </citation>
    <scope>NUCLEOTIDE SEQUENCE [LARGE SCALE GENOMIC DNA]</scope>
    <source>
        <strain evidence="11">CCMP 1984</strain>
    </source>
</reference>
<accession>F0XZI4</accession>
<dbReference type="Gene3D" id="3.40.50.720">
    <property type="entry name" value="NAD(P)-binding Rossmann-like Domain"/>
    <property type="match status" value="1"/>
</dbReference>
<evidence type="ECO:0000256" key="4">
    <source>
        <dbReference type="ARBA" id="ARBA00022989"/>
    </source>
</evidence>